<evidence type="ECO:0000313" key="1">
    <source>
        <dbReference type="EMBL" id="XBY44554.1"/>
    </source>
</evidence>
<accession>A0AAU7X9F0</accession>
<dbReference type="AlphaFoldDB" id="A0AAU7X9F0"/>
<organism evidence="1">
    <name type="scientific">Methyloraptor flagellatus</name>
    <dbReference type="NCBI Taxonomy" id="3162530"/>
    <lineage>
        <taxon>Bacteria</taxon>
        <taxon>Pseudomonadati</taxon>
        <taxon>Pseudomonadota</taxon>
        <taxon>Alphaproteobacteria</taxon>
        <taxon>Hyphomicrobiales</taxon>
        <taxon>Ancalomicrobiaceae</taxon>
        <taxon>Methyloraptor</taxon>
    </lineage>
</organism>
<dbReference type="KEGG" id="mflg:ABS361_21535"/>
<gene>
    <name evidence="1" type="ORF">ABS361_21535</name>
</gene>
<proteinExistence type="predicted"/>
<dbReference type="RefSeq" id="WP_407049647.1">
    <property type="nucleotide sequence ID" value="NZ_CP158568.1"/>
</dbReference>
<reference evidence="1" key="1">
    <citation type="submission" date="2024-06" db="EMBL/GenBank/DDBJ databases">
        <title>Methylostella associata gen. nov., sp. nov., a novel Ancalomicrobiaceae-affiliated facultatively methylotrophic bacteria that feed on methanotrophs of the genus Methylococcus.</title>
        <authorList>
            <person name="Saltykova V."/>
            <person name="Danilova O.V."/>
            <person name="Oshkin I.Y."/>
            <person name="Belova S.E."/>
            <person name="Pimenov N.V."/>
            <person name="Dedysh S.N."/>
        </authorList>
    </citation>
    <scope>NUCLEOTIDE SEQUENCE</scope>
    <source>
        <strain evidence="1">S20</strain>
    </source>
</reference>
<dbReference type="EMBL" id="CP158568">
    <property type="protein sequence ID" value="XBY44554.1"/>
    <property type="molecule type" value="Genomic_DNA"/>
</dbReference>
<evidence type="ECO:0008006" key="2">
    <source>
        <dbReference type="Google" id="ProtNLM"/>
    </source>
</evidence>
<protein>
    <recommendedName>
        <fullName evidence="2">Type II toxin-antitoxin system HicA family toxin</fullName>
    </recommendedName>
</protein>
<name>A0AAU7X9F0_9HYPH</name>
<sequence length="67" mass="7706">MNRDQLIRALRRYARKRDLDFMVDTNRGKGSHYVVRIGAAKTTVQDKLTPGRIAAICKQLNIEFSDL</sequence>